<dbReference type="AlphaFoldDB" id="A0A2Z2NLS4"/>
<dbReference type="KEGG" id="gai:IMCC3135_10095"/>
<dbReference type="Proteomes" id="UP000250079">
    <property type="component" value="Chromosome"/>
</dbReference>
<gene>
    <name evidence="1" type="ORF">IMCC3135_10095</name>
</gene>
<protein>
    <submittedName>
        <fullName evidence="1">Uncharacterized protein</fullName>
    </submittedName>
</protein>
<sequence length="204" mass="23669">MYLSNTMSIDLNNLQLKLGSTDVVLSMDSIITFLNDVTDYYAQRLTKKQNCDYVSAQHIRRKSAMKSTESKNVLCSLRHAFTSFSEYSIEDLFIYQENQDWYPKIVLTQHIDTADLSGHPAVLRVYRGCDEHELNQHSFGQSWSLNKSVAHEFAYVHYSSQPWFESVTRIVIEAKILKADVYFARLDHHENEVTVNTAKLYDVK</sequence>
<keyword evidence="2" id="KW-1185">Reference proteome</keyword>
<dbReference type="EMBL" id="CP018632">
    <property type="protein sequence ID" value="ASJ72113.1"/>
    <property type="molecule type" value="Genomic_DNA"/>
</dbReference>
<evidence type="ECO:0000313" key="1">
    <source>
        <dbReference type="EMBL" id="ASJ72113.1"/>
    </source>
</evidence>
<evidence type="ECO:0000313" key="2">
    <source>
        <dbReference type="Proteomes" id="UP000250079"/>
    </source>
</evidence>
<name>A0A2Z2NLS4_9GAMM</name>
<accession>A0A2Z2NLS4</accession>
<reference evidence="1 2" key="1">
    <citation type="submission" date="2016-12" db="EMBL/GenBank/DDBJ databases">
        <authorList>
            <person name="Song W.-J."/>
            <person name="Kurnit D.M."/>
        </authorList>
    </citation>
    <scope>NUCLEOTIDE SEQUENCE [LARGE SCALE GENOMIC DNA]</scope>
    <source>
        <strain evidence="1 2">IMCC3135</strain>
    </source>
</reference>
<organism evidence="1 2">
    <name type="scientific">Granulosicoccus antarcticus IMCC3135</name>
    <dbReference type="NCBI Taxonomy" id="1192854"/>
    <lineage>
        <taxon>Bacteria</taxon>
        <taxon>Pseudomonadati</taxon>
        <taxon>Pseudomonadota</taxon>
        <taxon>Gammaproteobacteria</taxon>
        <taxon>Chromatiales</taxon>
        <taxon>Granulosicoccaceae</taxon>
        <taxon>Granulosicoccus</taxon>
    </lineage>
</organism>
<proteinExistence type="predicted"/>